<dbReference type="InterPro" id="IPR032710">
    <property type="entry name" value="NTF2-like_dom_sf"/>
</dbReference>
<keyword evidence="3" id="KW-1185">Reference proteome</keyword>
<keyword evidence="2" id="KW-0413">Isomerase</keyword>
<dbReference type="AlphaFoldDB" id="A0A841D586"/>
<proteinExistence type="predicted"/>
<dbReference type="InterPro" id="IPR037401">
    <property type="entry name" value="SnoaL-like"/>
</dbReference>
<dbReference type="SUPFAM" id="SSF54427">
    <property type="entry name" value="NTF2-like"/>
    <property type="match status" value="1"/>
</dbReference>
<dbReference type="GO" id="GO:0016853">
    <property type="term" value="F:isomerase activity"/>
    <property type="evidence" value="ECO:0007669"/>
    <property type="project" value="UniProtKB-KW"/>
</dbReference>
<feature type="domain" description="SnoaL-like" evidence="1">
    <location>
        <begin position="11"/>
        <end position="105"/>
    </location>
</feature>
<dbReference type="RefSeq" id="WP_184944764.1">
    <property type="nucleotide sequence ID" value="NZ_BAAAWZ010000001.1"/>
</dbReference>
<evidence type="ECO:0000259" key="1">
    <source>
        <dbReference type="Pfam" id="PF12680"/>
    </source>
</evidence>
<dbReference type="Proteomes" id="UP000562352">
    <property type="component" value="Unassembled WGS sequence"/>
</dbReference>
<sequence>MDETARSRRAVQAYVDNAERRDWDGFGSLLAEDVVYEMPQTRERIRGRSAFLRFNMEYPGDWHLQVRRIVADGRHAAAWIDARVGAEHQDACVWFELSDQGLISRVTDYWPEPYEPPSGREHLVERW</sequence>
<organism evidence="2 3">
    <name type="scientific">Planomonospora venezuelensis</name>
    <dbReference type="NCBI Taxonomy" id="1999"/>
    <lineage>
        <taxon>Bacteria</taxon>
        <taxon>Bacillati</taxon>
        <taxon>Actinomycetota</taxon>
        <taxon>Actinomycetes</taxon>
        <taxon>Streptosporangiales</taxon>
        <taxon>Streptosporangiaceae</taxon>
        <taxon>Planomonospora</taxon>
    </lineage>
</organism>
<evidence type="ECO:0000313" key="2">
    <source>
        <dbReference type="EMBL" id="MBB5965401.1"/>
    </source>
</evidence>
<dbReference type="EMBL" id="JACHJJ010000016">
    <property type="protein sequence ID" value="MBB5965401.1"/>
    <property type="molecule type" value="Genomic_DNA"/>
</dbReference>
<evidence type="ECO:0000313" key="3">
    <source>
        <dbReference type="Proteomes" id="UP000562352"/>
    </source>
</evidence>
<dbReference type="Gene3D" id="3.10.450.50">
    <property type="match status" value="1"/>
</dbReference>
<name>A0A841D586_PLAVE</name>
<gene>
    <name evidence="2" type="ORF">FHS22_004689</name>
</gene>
<comment type="caution">
    <text evidence="2">The sequence shown here is derived from an EMBL/GenBank/DDBJ whole genome shotgun (WGS) entry which is preliminary data.</text>
</comment>
<reference evidence="2 3" key="1">
    <citation type="submission" date="2020-08" db="EMBL/GenBank/DDBJ databases">
        <title>Genomic Encyclopedia of Type Strains, Phase III (KMG-III): the genomes of soil and plant-associated and newly described type strains.</title>
        <authorList>
            <person name="Whitman W."/>
        </authorList>
    </citation>
    <scope>NUCLEOTIDE SEQUENCE [LARGE SCALE GENOMIC DNA]</scope>
    <source>
        <strain evidence="2 3">CECT 3303</strain>
    </source>
</reference>
<dbReference type="Pfam" id="PF12680">
    <property type="entry name" value="SnoaL_2"/>
    <property type="match status" value="1"/>
</dbReference>
<accession>A0A841D586</accession>
<protein>
    <submittedName>
        <fullName evidence="2">Ketosteroid isomerase-like protein</fullName>
    </submittedName>
</protein>